<dbReference type="WBParaSite" id="nRc.2.0.1.t20300-RA">
    <property type="protein sequence ID" value="nRc.2.0.1.t20300-RA"/>
    <property type="gene ID" value="nRc.2.0.1.g20300"/>
</dbReference>
<keyword evidence="8" id="KW-1133">Transmembrane helix</keyword>
<evidence type="ECO:0000256" key="11">
    <source>
        <dbReference type="ARBA" id="ARBA00023303"/>
    </source>
</evidence>
<dbReference type="InterPro" id="IPR000990">
    <property type="entry name" value="Innexin"/>
</dbReference>
<gene>
    <name evidence="12" type="primary">inx</name>
</gene>
<evidence type="ECO:0000256" key="9">
    <source>
        <dbReference type="ARBA" id="ARBA00023065"/>
    </source>
</evidence>
<keyword evidence="6" id="KW-0303">Gap junction</keyword>
<comment type="function">
    <text evidence="12">Structural component of the gap junctions.</text>
</comment>
<keyword evidence="11 12" id="KW-0407">Ion channel</keyword>
<keyword evidence="9 12" id="KW-0406">Ion transport</keyword>
<reference evidence="14" key="1">
    <citation type="submission" date="2022-11" db="UniProtKB">
        <authorList>
            <consortium name="WormBaseParasite"/>
        </authorList>
    </citation>
    <scope>IDENTIFICATION</scope>
</reference>
<name>A0A915J1M5_ROMCU</name>
<evidence type="ECO:0000256" key="10">
    <source>
        <dbReference type="ARBA" id="ARBA00023136"/>
    </source>
</evidence>
<evidence type="ECO:0000256" key="5">
    <source>
        <dbReference type="ARBA" id="ARBA00022692"/>
    </source>
</evidence>
<protein>
    <recommendedName>
        <fullName evidence="12">Innexin</fullName>
    </recommendedName>
</protein>
<evidence type="ECO:0000313" key="14">
    <source>
        <dbReference type="WBParaSite" id="nRc.2.0.1.t20300-RA"/>
    </source>
</evidence>
<dbReference type="GO" id="GO:0005921">
    <property type="term" value="C:gap junction"/>
    <property type="evidence" value="ECO:0007669"/>
    <property type="project" value="UniProtKB-SubCell"/>
</dbReference>
<evidence type="ECO:0000256" key="3">
    <source>
        <dbReference type="ARBA" id="ARBA00022448"/>
    </source>
</evidence>
<keyword evidence="3 12" id="KW-0813">Transport</keyword>
<organism evidence="13 14">
    <name type="scientific">Romanomermis culicivorax</name>
    <name type="common">Nematode worm</name>
    <dbReference type="NCBI Taxonomy" id="13658"/>
    <lineage>
        <taxon>Eukaryota</taxon>
        <taxon>Metazoa</taxon>
        <taxon>Ecdysozoa</taxon>
        <taxon>Nematoda</taxon>
        <taxon>Enoplea</taxon>
        <taxon>Dorylaimia</taxon>
        <taxon>Mermithida</taxon>
        <taxon>Mermithoidea</taxon>
        <taxon>Mermithidae</taxon>
        <taxon>Romanomermis</taxon>
    </lineage>
</organism>
<dbReference type="GO" id="GO:0034220">
    <property type="term" value="P:monoatomic ion transmembrane transport"/>
    <property type="evidence" value="ECO:0007669"/>
    <property type="project" value="UniProtKB-KW"/>
</dbReference>
<comment type="similarity">
    <text evidence="12">Belongs to the pannexin family.</text>
</comment>
<dbReference type="Pfam" id="PF00876">
    <property type="entry name" value="Innexin"/>
    <property type="match status" value="1"/>
</dbReference>
<keyword evidence="10" id="KW-0472">Membrane</keyword>
<keyword evidence="7" id="KW-0965">Cell junction</keyword>
<keyword evidence="13" id="KW-1185">Reference proteome</keyword>
<keyword evidence="5" id="KW-0812">Transmembrane</keyword>
<dbReference type="AlphaFoldDB" id="A0A915J1M5"/>
<evidence type="ECO:0000313" key="13">
    <source>
        <dbReference type="Proteomes" id="UP000887565"/>
    </source>
</evidence>
<dbReference type="Proteomes" id="UP000887565">
    <property type="component" value="Unplaced"/>
</dbReference>
<evidence type="ECO:0000256" key="2">
    <source>
        <dbReference type="ARBA" id="ARBA00004651"/>
    </source>
</evidence>
<accession>A0A915J1M5</accession>
<keyword evidence="4" id="KW-1003">Cell membrane</keyword>
<dbReference type="GO" id="GO:0005886">
    <property type="term" value="C:plasma membrane"/>
    <property type="evidence" value="ECO:0007669"/>
    <property type="project" value="UniProtKB-SubCell"/>
</dbReference>
<proteinExistence type="inferred from homology"/>
<dbReference type="PANTHER" id="PTHR11893:SF18">
    <property type="entry name" value="INNEXIN UNC-7"/>
    <property type="match status" value="1"/>
</dbReference>
<sequence length="289" mass="32860">MNGFNCKVEMRTALDKCRHIDQIPPYQAEKFLYANHSHSGPSGHILHSSPKHKGSGAKELGPAMIFYYLASAFKHLAPRLDDDFVDKLNYYYTTTIVVSFALLVSAKQYVGYPIQCWVPATFTDAMEQYTENYCWRISMKNNYIDREKRIQACLTTFVIKNECMHCLTANKKRFLEKSTIAGIAKSAITNGCPSFWPWTPCYFTSRASSGGDFFIGIPYDGDLEAEIYFLKLVSKNSGTKLYEIIFTLKICKHGRLRKILKEMRTIEIDFLISSKAAFAVPPIASIISK</sequence>
<evidence type="ECO:0000256" key="8">
    <source>
        <dbReference type="ARBA" id="ARBA00022989"/>
    </source>
</evidence>
<evidence type="ECO:0000256" key="12">
    <source>
        <dbReference type="RuleBase" id="RU010713"/>
    </source>
</evidence>
<dbReference type="GO" id="GO:0005243">
    <property type="term" value="F:gap junction channel activity"/>
    <property type="evidence" value="ECO:0007669"/>
    <property type="project" value="TreeGrafter"/>
</dbReference>
<evidence type="ECO:0000256" key="7">
    <source>
        <dbReference type="ARBA" id="ARBA00022949"/>
    </source>
</evidence>
<evidence type="ECO:0000256" key="4">
    <source>
        <dbReference type="ARBA" id="ARBA00022475"/>
    </source>
</evidence>
<dbReference type="PROSITE" id="PS51013">
    <property type="entry name" value="PANNEXIN"/>
    <property type="match status" value="1"/>
</dbReference>
<evidence type="ECO:0000256" key="1">
    <source>
        <dbReference type="ARBA" id="ARBA00004610"/>
    </source>
</evidence>
<comment type="subcellular location">
    <subcellularLocation>
        <location evidence="1">Cell junction</location>
        <location evidence="1">Gap junction</location>
    </subcellularLocation>
    <subcellularLocation>
        <location evidence="2 12">Cell membrane</location>
        <topology evidence="2 12">Multi-pass membrane protein</topology>
    </subcellularLocation>
</comment>
<evidence type="ECO:0000256" key="6">
    <source>
        <dbReference type="ARBA" id="ARBA00022868"/>
    </source>
</evidence>
<dbReference type="PANTHER" id="PTHR11893">
    <property type="entry name" value="INNEXIN"/>
    <property type="match status" value="1"/>
</dbReference>